<evidence type="ECO:0000313" key="2">
    <source>
        <dbReference type="Proteomes" id="UP001595859"/>
    </source>
</evidence>
<accession>A0ABV9SEM1</accession>
<gene>
    <name evidence="1" type="ORF">ACFPCV_36005</name>
</gene>
<dbReference type="InterPro" id="IPR024520">
    <property type="entry name" value="DUF3558"/>
</dbReference>
<reference evidence="2" key="1">
    <citation type="journal article" date="2019" name="Int. J. Syst. Evol. Microbiol.">
        <title>The Global Catalogue of Microorganisms (GCM) 10K type strain sequencing project: providing services to taxonomists for standard genome sequencing and annotation.</title>
        <authorList>
            <consortium name="The Broad Institute Genomics Platform"/>
            <consortium name="The Broad Institute Genome Sequencing Center for Infectious Disease"/>
            <person name="Wu L."/>
            <person name="Ma J."/>
        </authorList>
    </citation>
    <scope>NUCLEOTIDE SEQUENCE [LARGE SCALE GENOMIC DNA]</scope>
    <source>
        <strain evidence="2">ZS-22-S1</strain>
    </source>
</reference>
<keyword evidence="2" id="KW-1185">Reference proteome</keyword>
<proteinExistence type="predicted"/>
<organism evidence="1 2">
    <name type="scientific">Actinophytocola glycyrrhizae</name>
    <dbReference type="NCBI Taxonomy" id="2044873"/>
    <lineage>
        <taxon>Bacteria</taxon>
        <taxon>Bacillati</taxon>
        <taxon>Actinomycetota</taxon>
        <taxon>Actinomycetes</taxon>
        <taxon>Pseudonocardiales</taxon>
        <taxon>Pseudonocardiaceae</taxon>
    </lineage>
</organism>
<dbReference type="EMBL" id="JBHSIS010000024">
    <property type="protein sequence ID" value="MFC4858932.1"/>
    <property type="molecule type" value="Genomic_DNA"/>
</dbReference>
<dbReference type="RefSeq" id="WP_378061679.1">
    <property type="nucleotide sequence ID" value="NZ_JBHSIS010000024.1"/>
</dbReference>
<comment type="caution">
    <text evidence="1">The sequence shown here is derived from an EMBL/GenBank/DDBJ whole genome shotgun (WGS) entry which is preliminary data.</text>
</comment>
<protein>
    <submittedName>
        <fullName evidence="1">DUF3558 family protein</fullName>
    </submittedName>
</protein>
<evidence type="ECO:0000313" key="1">
    <source>
        <dbReference type="EMBL" id="MFC4858932.1"/>
    </source>
</evidence>
<name>A0ABV9SEM1_9PSEU</name>
<dbReference type="Proteomes" id="UP001595859">
    <property type="component" value="Unassembled WGS sequence"/>
</dbReference>
<sequence length="105" mass="11063">MGTFSEAQIRFLDKDPRGLSAEYEAHADGRLGYFEELPPVEGLPAVARAAVDDRPNGICTVVVGASDEVAFEARVRLSRSNVGKKDPCVVAVDVAGEAVETMAAG</sequence>
<dbReference type="Pfam" id="PF12079">
    <property type="entry name" value="DUF3558"/>
    <property type="match status" value="1"/>
</dbReference>